<organism evidence="4 5">
    <name type="scientific">Brachionus plicatilis</name>
    <name type="common">Marine rotifer</name>
    <name type="synonym">Brachionus muelleri</name>
    <dbReference type="NCBI Taxonomy" id="10195"/>
    <lineage>
        <taxon>Eukaryota</taxon>
        <taxon>Metazoa</taxon>
        <taxon>Spiralia</taxon>
        <taxon>Gnathifera</taxon>
        <taxon>Rotifera</taxon>
        <taxon>Eurotatoria</taxon>
        <taxon>Monogononta</taxon>
        <taxon>Pseudotrocha</taxon>
        <taxon>Ploima</taxon>
        <taxon>Brachionidae</taxon>
        <taxon>Brachionus</taxon>
    </lineage>
</organism>
<protein>
    <submittedName>
        <fullName evidence="4">RNA-binding lark-like</fullName>
    </submittedName>
</protein>
<keyword evidence="1" id="KW-0694">RNA-binding</keyword>
<dbReference type="CDD" id="cd12343">
    <property type="entry name" value="RRM1_2_CoAA_like"/>
    <property type="match status" value="1"/>
</dbReference>
<keyword evidence="5" id="KW-1185">Reference proteome</keyword>
<feature type="compositionally biased region" description="Basic and acidic residues" evidence="2">
    <location>
        <begin position="153"/>
        <end position="167"/>
    </location>
</feature>
<dbReference type="SUPFAM" id="SSF54928">
    <property type="entry name" value="RNA-binding domain, RBD"/>
    <property type="match status" value="1"/>
</dbReference>
<feature type="compositionally biased region" description="Basic and acidic residues" evidence="2">
    <location>
        <begin position="112"/>
        <end position="126"/>
    </location>
</feature>
<evidence type="ECO:0000256" key="2">
    <source>
        <dbReference type="SAM" id="MobiDB-lite"/>
    </source>
</evidence>
<comment type="caution">
    <text evidence="4">The sequence shown here is derived from an EMBL/GenBank/DDBJ whole genome shotgun (WGS) entry which is preliminary data.</text>
</comment>
<evidence type="ECO:0000313" key="4">
    <source>
        <dbReference type="EMBL" id="RNA00382.1"/>
    </source>
</evidence>
<feature type="region of interest" description="Disordered" evidence="2">
    <location>
        <begin position="71"/>
        <end position="214"/>
    </location>
</feature>
<feature type="compositionally biased region" description="Pro residues" evidence="2">
    <location>
        <begin position="172"/>
        <end position="182"/>
    </location>
</feature>
<evidence type="ECO:0000256" key="1">
    <source>
        <dbReference type="PROSITE-ProRule" id="PRU00176"/>
    </source>
</evidence>
<feature type="compositionally biased region" description="Basic and acidic residues" evidence="2">
    <location>
        <begin position="133"/>
        <end position="145"/>
    </location>
</feature>
<dbReference type="OrthoDB" id="79941at2759"/>
<evidence type="ECO:0000313" key="5">
    <source>
        <dbReference type="Proteomes" id="UP000276133"/>
    </source>
</evidence>
<dbReference type="InterPro" id="IPR000504">
    <property type="entry name" value="RRM_dom"/>
</dbReference>
<accession>A0A3M7PMP4</accession>
<dbReference type="GO" id="GO:0003723">
    <property type="term" value="F:RNA binding"/>
    <property type="evidence" value="ECO:0007669"/>
    <property type="project" value="UniProtKB-UniRule"/>
</dbReference>
<dbReference type="EMBL" id="REGN01009783">
    <property type="protein sequence ID" value="RNA00382.1"/>
    <property type="molecule type" value="Genomic_DNA"/>
</dbReference>
<dbReference type="InterPro" id="IPR035979">
    <property type="entry name" value="RBD_domain_sf"/>
</dbReference>
<dbReference type="Pfam" id="PF00076">
    <property type="entry name" value="RRM_1"/>
    <property type="match status" value="1"/>
</dbReference>
<dbReference type="PROSITE" id="PS50102">
    <property type="entry name" value="RRM"/>
    <property type="match status" value="1"/>
</dbReference>
<dbReference type="InterPro" id="IPR050907">
    <property type="entry name" value="SRSF"/>
</dbReference>
<dbReference type="InterPro" id="IPR012677">
    <property type="entry name" value="Nucleotide-bd_a/b_plait_sf"/>
</dbReference>
<feature type="domain" description="RRM" evidence="3">
    <location>
        <begin position="3"/>
        <end position="73"/>
    </location>
</feature>
<dbReference type="STRING" id="10195.A0A3M7PMP4"/>
<dbReference type="Gene3D" id="3.30.70.330">
    <property type="match status" value="1"/>
</dbReference>
<reference evidence="4 5" key="1">
    <citation type="journal article" date="2018" name="Sci. Rep.">
        <title>Genomic signatures of local adaptation to the degree of environmental predictability in rotifers.</title>
        <authorList>
            <person name="Franch-Gras L."/>
            <person name="Hahn C."/>
            <person name="Garcia-Roger E.M."/>
            <person name="Carmona M.J."/>
            <person name="Serra M."/>
            <person name="Gomez A."/>
        </authorList>
    </citation>
    <scope>NUCLEOTIDE SEQUENCE [LARGE SCALE GENOMIC DNA]</scope>
    <source>
        <strain evidence="4">HYR1</strain>
    </source>
</reference>
<dbReference type="Proteomes" id="UP000276133">
    <property type="component" value="Unassembled WGS sequence"/>
</dbReference>
<dbReference type="SMART" id="SM00360">
    <property type="entry name" value="RRM"/>
    <property type="match status" value="1"/>
</dbReference>
<proteinExistence type="predicted"/>
<gene>
    <name evidence="4" type="ORF">BpHYR1_004748</name>
</gene>
<sequence length="214" mass="25158">MSVKIYVGNIPSVARNAELKELFEKFGKVAECDILKDYGFVHMEDTSDAKAAIAGLNDSLWKGSRIRVEISTTRTQKGEPSIRRRYRPPPTSRFSDRRTPPPFSRDYSPPYRGREPRGPPFRDARYPEPYSRSYERPRPYPDSRSRPLSPPPRDFRLPPFYRDDPYSRRPYPRPPSPPPPPRGFFRSRSRSPRERPRHEKRRYRSRSSSPRSGH</sequence>
<name>A0A3M7PMP4_BRAPC</name>
<dbReference type="AlphaFoldDB" id="A0A3M7PMP4"/>
<evidence type="ECO:0000259" key="3">
    <source>
        <dbReference type="PROSITE" id="PS50102"/>
    </source>
</evidence>
<dbReference type="PANTHER" id="PTHR23147">
    <property type="entry name" value="SERINE/ARGININE RICH SPLICING FACTOR"/>
    <property type="match status" value="1"/>
</dbReference>